<dbReference type="InterPro" id="IPR000630">
    <property type="entry name" value="Ribosomal_uS8"/>
</dbReference>
<dbReference type="Gene3D" id="3.30.1490.10">
    <property type="match status" value="1"/>
</dbReference>
<dbReference type="Pfam" id="PF00410">
    <property type="entry name" value="Ribosomal_S8"/>
    <property type="match status" value="1"/>
</dbReference>
<protein>
    <submittedName>
        <fullName evidence="4">30S ribosomal protein S8</fullName>
    </submittedName>
</protein>
<proteinExistence type="inferred from homology"/>
<comment type="caution">
    <text evidence="4">The sequence shown here is derived from an EMBL/GenBank/DDBJ whole genome shotgun (WGS) entry which is preliminary data.</text>
</comment>
<dbReference type="NCBIfam" id="NF001109">
    <property type="entry name" value="PRK00136.1"/>
    <property type="match status" value="1"/>
</dbReference>
<name>A0A644T682_9ZZZZ</name>
<dbReference type="InterPro" id="IPR047863">
    <property type="entry name" value="Ribosomal_uS8_CS"/>
</dbReference>
<dbReference type="PROSITE" id="PS00053">
    <property type="entry name" value="RIBOSOMAL_S8"/>
    <property type="match status" value="1"/>
</dbReference>
<evidence type="ECO:0000313" key="4">
    <source>
        <dbReference type="EMBL" id="MPL62428.1"/>
    </source>
</evidence>
<dbReference type="GO" id="GO:0005840">
    <property type="term" value="C:ribosome"/>
    <property type="evidence" value="ECO:0007669"/>
    <property type="project" value="UniProtKB-KW"/>
</dbReference>
<dbReference type="AlphaFoldDB" id="A0A644T682"/>
<dbReference type="InterPro" id="IPR035987">
    <property type="entry name" value="Ribosomal_uS8_sf"/>
</dbReference>
<evidence type="ECO:0000256" key="2">
    <source>
        <dbReference type="ARBA" id="ARBA00022980"/>
    </source>
</evidence>
<dbReference type="PANTHER" id="PTHR11758">
    <property type="entry name" value="40S RIBOSOMAL PROTEIN S15A"/>
    <property type="match status" value="1"/>
</dbReference>
<organism evidence="4">
    <name type="scientific">bioreactor metagenome</name>
    <dbReference type="NCBI Taxonomy" id="1076179"/>
    <lineage>
        <taxon>unclassified sequences</taxon>
        <taxon>metagenomes</taxon>
        <taxon>ecological metagenomes</taxon>
    </lineage>
</organism>
<dbReference type="Gene3D" id="3.30.1370.30">
    <property type="match status" value="1"/>
</dbReference>
<evidence type="ECO:0000256" key="3">
    <source>
        <dbReference type="ARBA" id="ARBA00023274"/>
    </source>
</evidence>
<dbReference type="HAMAP" id="MF_01302_B">
    <property type="entry name" value="Ribosomal_uS8_B"/>
    <property type="match status" value="1"/>
</dbReference>
<dbReference type="GO" id="GO:0003735">
    <property type="term" value="F:structural constituent of ribosome"/>
    <property type="evidence" value="ECO:0007669"/>
    <property type="project" value="InterPro"/>
</dbReference>
<reference evidence="4" key="1">
    <citation type="submission" date="2019-08" db="EMBL/GenBank/DDBJ databases">
        <authorList>
            <person name="Kucharzyk K."/>
            <person name="Murdoch R.W."/>
            <person name="Higgins S."/>
            <person name="Loffler F."/>
        </authorList>
    </citation>
    <scope>NUCLEOTIDE SEQUENCE</scope>
</reference>
<dbReference type="GO" id="GO:1990904">
    <property type="term" value="C:ribonucleoprotein complex"/>
    <property type="evidence" value="ECO:0007669"/>
    <property type="project" value="UniProtKB-KW"/>
</dbReference>
<sequence>MDQIANMLVSIKNAGLIKKDHIIIPHSKIKVSILEVLKREGFIKTFEVLDAGKNKKQIKIVIEYTGKHPRIFPKINNIERVSKLSKRVYLGYRDIHKYKYGKGLVIISTPKGILTDKEARKELCGGEVLFNIW</sequence>
<keyword evidence="2 4" id="KW-0689">Ribosomal protein</keyword>
<dbReference type="EMBL" id="VSSQ01000017">
    <property type="protein sequence ID" value="MPL62428.1"/>
    <property type="molecule type" value="Genomic_DNA"/>
</dbReference>
<dbReference type="GO" id="GO:0005737">
    <property type="term" value="C:cytoplasm"/>
    <property type="evidence" value="ECO:0007669"/>
    <property type="project" value="UniProtKB-ARBA"/>
</dbReference>
<accession>A0A644T682</accession>
<comment type="similarity">
    <text evidence="1">Belongs to the universal ribosomal protein uS8 family.</text>
</comment>
<evidence type="ECO:0000256" key="1">
    <source>
        <dbReference type="ARBA" id="ARBA00006471"/>
    </source>
</evidence>
<keyword evidence="3" id="KW-0687">Ribonucleoprotein</keyword>
<dbReference type="GO" id="GO:0006412">
    <property type="term" value="P:translation"/>
    <property type="evidence" value="ECO:0007669"/>
    <property type="project" value="InterPro"/>
</dbReference>
<dbReference type="FunFam" id="3.30.1490.10:FF:000001">
    <property type="entry name" value="30S ribosomal protein S8"/>
    <property type="match status" value="1"/>
</dbReference>
<dbReference type="SUPFAM" id="SSF56047">
    <property type="entry name" value="Ribosomal protein S8"/>
    <property type="match status" value="1"/>
</dbReference>
<gene>
    <name evidence="4" type="primary">rpsH_3</name>
    <name evidence="4" type="ORF">SDC9_08048</name>
</gene>